<evidence type="ECO:0000313" key="2">
    <source>
        <dbReference type="EMBL" id="PIN14489.1"/>
    </source>
</evidence>
<keyword evidence="3" id="KW-1185">Reference proteome</keyword>
<reference evidence="3" key="1">
    <citation type="journal article" date="2018" name="Gigascience">
        <title>Genome assembly of the Pink Ipe (Handroanthus impetiginosus, Bignoniaceae), a highly valued, ecologically keystone Neotropical timber forest tree.</title>
        <authorList>
            <person name="Silva-Junior O.B."/>
            <person name="Grattapaglia D."/>
            <person name="Novaes E."/>
            <person name="Collevatti R.G."/>
        </authorList>
    </citation>
    <scope>NUCLEOTIDE SEQUENCE [LARGE SCALE GENOMIC DNA]</scope>
    <source>
        <strain evidence="3">cv. UFG-1</strain>
    </source>
</reference>
<feature type="region of interest" description="Disordered" evidence="1">
    <location>
        <begin position="33"/>
        <end position="63"/>
    </location>
</feature>
<dbReference type="Proteomes" id="UP000231279">
    <property type="component" value="Unassembled WGS sequence"/>
</dbReference>
<proteinExistence type="predicted"/>
<sequence length="63" mass="7204">MSSTGASYSMVYVQQMRQKEKLKKVLELQRSIAKEGKMVENSSSDQDSKTSGKIKKIYPDRDM</sequence>
<dbReference type="EMBL" id="NKXS01002271">
    <property type="protein sequence ID" value="PIN14489.1"/>
    <property type="molecule type" value="Genomic_DNA"/>
</dbReference>
<evidence type="ECO:0000313" key="3">
    <source>
        <dbReference type="Proteomes" id="UP000231279"/>
    </source>
</evidence>
<organism evidence="2 3">
    <name type="scientific">Handroanthus impetiginosus</name>
    <dbReference type="NCBI Taxonomy" id="429701"/>
    <lineage>
        <taxon>Eukaryota</taxon>
        <taxon>Viridiplantae</taxon>
        <taxon>Streptophyta</taxon>
        <taxon>Embryophyta</taxon>
        <taxon>Tracheophyta</taxon>
        <taxon>Spermatophyta</taxon>
        <taxon>Magnoliopsida</taxon>
        <taxon>eudicotyledons</taxon>
        <taxon>Gunneridae</taxon>
        <taxon>Pentapetalae</taxon>
        <taxon>asterids</taxon>
        <taxon>lamiids</taxon>
        <taxon>Lamiales</taxon>
        <taxon>Bignoniaceae</taxon>
        <taxon>Crescentiina</taxon>
        <taxon>Tabebuia alliance</taxon>
        <taxon>Handroanthus</taxon>
    </lineage>
</organism>
<name>A0A2G9HAF5_9LAMI</name>
<dbReference type="AlphaFoldDB" id="A0A2G9HAF5"/>
<protein>
    <submittedName>
        <fullName evidence="2">Uncharacterized protein</fullName>
    </submittedName>
</protein>
<gene>
    <name evidence="2" type="ORF">CDL12_12891</name>
</gene>
<accession>A0A2G9HAF5</accession>
<comment type="caution">
    <text evidence="2">The sequence shown here is derived from an EMBL/GenBank/DDBJ whole genome shotgun (WGS) entry which is preliminary data.</text>
</comment>
<evidence type="ECO:0000256" key="1">
    <source>
        <dbReference type="SAM" id="MobiDB-lite"/>
    </source>
</evidence>
<feature type="compositionally biased region" description="Polar residues" evidence="1">
    <location>
        <begin position="40"/>
        <end position="51"/>
    </location>
</feature>